<name>A0A8J7FA66_9CYAN</name>
<dbReference type="EMBL" id="JADEWL010000062">
    <property type="protein sequence ID" value="MBE9214504.1"/>
    <property type="molecule type" value="Genomic_DNA"/>
</dbReference>
<evidence type="ECO:0000313" key="2">
    <source>
        <dbReference type="Proteomes" id="UP000620559"/>
    </source>
</evidence>
<dbReference type="SUPFAM" id="SSF143100">
    <property type="entry name" value="TTHA1013/TTHA0281-like"/>
    <property type="match status" value="1"/>
</dbReference>
<dbReference type="Proteomes" id="UP000620559">
    <property type="component" value="Unassembled WGS sequence"/>
</dbReference>
<dbReference type="AlphaFoldDB" id="A0A8J7FA66"/>
<sequence length="125" mass="14226">MVSLSLSKNYEAESSKLTYGVLIEQEQDGQFSASVLGLSDYKSLGKTEDEAVSKLQQILQERLKNSKILTLEIESTPDEDSWKNIFGMHKDNPLFDEVLAEIEAERAKLDAKMEEYYKQIDDEQG</sequence>
<comment type="caution">
    <text evidence="1">The sequence shown here is derived from an EMBL/GenBank/DDBJ whole genome shotgun (WGS) entry which is preliminary data.</text>
</comment>
<evidence type="ECO:0000313" key="1">
    <source>
        <dbReference type="EMBL" id="MBE9214504.1"/>
    </source>
</evidence>
<keyword evidence="2" id="KW-1185">Reference proteome</keyword>
<gene>
    <name evidence="1" type="ORF">IQ247_17825</name>
</gene>
<dbReference type="RefSeq" id="WP_193922383.1">
    <property type="nucleotide sequence ID" value="NZ_JADEWL010000062.1"/>
</dbReference>
<reference evidence="1" key="1">
    <citation type="submission" date="2020-10" db="EMBL/GenBank/DDBJ databases">
        <authorList>
            <person name="Castelo-Branco R."/>
            <person name="Eusebio N."/>
            <person name="Adriana R."/>
            <person name="Vieira A."/>
            <person name="Brugerolle De Fraissinette N."/>
            <person name="Rezende De Castro R."/>
            <person name="Schneider M.P."/>
            <person name="Vasconcelos V."/>
            <person name="Leao P.N."/>
        </authorList>
    </citation>
    <scope>NUCLEOTIDE SEQUENCE</scope>
    <source>
        <strain evidence="1">LEGE 06105</strain>
    </source>
</reference>
<dbReference type="InterPro" id="IPR035069">
    <property type="entry name" value="TTHA1013/TTHA0281-like"/>
</dbReference>
<proteinExistence type="predicted"/>
<accession>A0A8J7FA66</accession>
<organism evidence="1 2">
    <name type="scientific">Plectonema cf. radiosum LEGE 06105</name>
    <dbReference type="NCBI Taxonomy" id="945769"/>
    <lineage>
        <taxon>Bacteria</taxon>
        <taxon>Bacillati</taxon>
        <taxon>Cyanobacteriota</taxon>
        <taxon>Cyanophyceae</taxon>
        <taxon>Oscillatoriophycideae</taxon>
        <taxon>Oscillatoriales</taxon>
        <taxon>Microcoleaceae</taxon>
        <taxon>Plectonema</taxon>
    </lineage>
</organism>
<protein>
    <submittedName>
        <fullName evidence="1">Type II toxin-antitoxin system HicB family antitoxin</fullName>
    </submittedName>
</protein>